<sequence>MAGMRAGIYRHYKGGLYQVLGTARHSETLEEMVLYKHLGADGAPAGEYWIRPRAMFLEEVEVGGKKMPRFEFLRDHA</sequence>
<dbReference type="EMBL" id="MHKX01000011">
    <property type="protein sequence ID" value="OGY98340.1"/>
    <property type="molecule type" value="Genomic_DNA"/>
</dbReference>
<reference evidence="2 3" key="1">
    <citation type="journal article" date="2016" name="Nat. Commun.">
        <title>Thousands of microbial genomes shed light on interconnected biogeochemical processes in an aquifer system.</title>
        <authorList>
            <person name="Anantharaman K."/>
            <person name="Brown C.T."/>
            <person name="Hug L.A."/>
            <person name="Sharon I."/>
            <person name="Castelle C.J."/>
            <person name="Probst A.J."/>
            <person name="Thomas B.C."/>
            <person name="Singh A."/>
            <person name="Wilkins M.J."/>
            <person name="Karaoz U."/>
            <person name="Brodie E.L."/>
            <person name="Williams K.H."/>
            <person name="Hubbard S.S."/>
            <person name="Banfield J.F."/>
        </authorList>
    </citation>
    <scope>NUCLEOTIDE SEQUENCE [LARGE SCALE GENOMIC DNA]</scope>
</reference>
<gene>
    <name evidence="2" type="ORF">A2855_00990</name>
</gene>
<evidence type="ECO:0000259" key="1">
    <source>
        <dbReference type="Pfam" id="PF07866"/>
    </source>
</evidence>
<feature type="domain" description="DUF1653" evidence="1">
    <location>
        <begin position="7"/>
        <end position="71"/>
    </location>
</feature>
<dbReference type="AlphaFoldDB" id="A0A1G2CCE5"/>
<evidence type="ECO:0000313" key="3">
    <source>
        <dbReference type="Proteomes" id="UP000179059"/>
    </source>
</evidence>
<dbReference type="STRING" id="1798647.A2855_00990"/>
<organism evidence="2 3">
    <name type="scientific">Candidatus Liptonbacteria bacterium RIFCSPHIGHO2_01_FULL_57_28</name>
    <dbReference type="NCBI Taxonomy" id="1798647"/>
    <lineage>
        <taxon>Bacteria</taxon>
        <taxon>Candidatus Liptoniibacteriota</taxon>
    </lineage>
</organism>
<name>A0A1G2CCE5_9BACT</name>
<proteinExistence type="predicted"/>
<dbReference type="InterPro" id="IPR037135">
    <property type="entry name" value="DUF1653-like_dom_sf"/>
</dbReference>
<dbReference type="InterPro" id="IPR023387">
    <property type="entry name" value="DUF1653-like_dom"/>
</dbReference>
<dbReference type="Gene3D" id="2.30.30.320">
    <property type="entry name" value="DUF1653-like domain"/>
    <property type="match status" value="1"/>
</dbReference>
<dbReference type="Pfam" id="PF07866">
    <property type="entry name" value="DUF1653"/>
    <property type="match status" value="1"/>
</dbReference>
<evidence type="ECO:0000313" key="2">
    <source>
        <dbReference type="EMBL" id="OGY98340.1"/>
    </source>
</evidence>
<protein>
    <recommendedName>
        <fullName evidence="1">DUF1653 domain-containing protein</fullName>
    </recommendedName>
</protein>
<dbReference type="Proteomes" id="UP000179059">
    <property type="component" value="Unassembled WGS sequence"/>
</dbReference>
<accession>A0A1G2CCE5</accession>
<comment type="caution">
    <text evidence="2">The sequence shown here is derived from an EMBL/GenBank/DDBJ whole genome shotgun (WGS) entry which is preliminary data.</text>
</comment>